<dbReference type="SUPFAM" id="SSF51905">
    <property type="entry name" value="FAD/NAD(P)-binding domain"/>
    <property type="match status" value="2"/>
</dbReference>
<feature type="domain" description="Amine oxidase" evidence="4">
    <location>
        <begin position="127"/>
        <end position="461"/>
    </location>
</feature>
<dbReference type="InterPro" id="IPR002937">
    <property type="entry name" value="Amino_oxidase"/>
</dbReference>
<dbReference type="GO" id="GO:0016491">
    <property type="term" value="F:oxidoreductase activity"/>
    <property type="evidence" value="ECO:0007669"/>
    <property type="project" value="InterPro"/>
</dbReference>
<sequence length="462" mass="48347">MPIPLSRRDFLGATTLVATAMATGNRSAIAKNNGAPLPTPTGSLVTRWDTDRWSLGAYSALPVGSAATVRQTLARAIVNNRLVFAGEYTDPDYPATVQGALRSGQRASRALIANGSGPQVIVIGAGMAGVSAGHDLTMNGAEVVVLEARNRVGGRVHTDLTWGVPVEMGAAWVHALKTNPLVPLAQQAQLKLIPSDYDNESFRDTKTGRPSPSAERSSNQLFRLLSQLENSWPNPSTSVASWLRQHGLPANRFSSWAVETGVVQEYGLDASRLGARAPTEGGDFLGGDAFVSGGYQRIPELLADGLDVRLNSPVANVDTSQSNGVYVTLESGAVLTADAVVVAVPVSLLQAQSPSITGLSKAIQAAIGGMATGDLEKVILRYDKQWWGQETVFGIVGGGVPGQSSNSAPGSALRWTEFYNLTDVVGTPALVGFSGGSAARQRPKSDSACVAEALGMLQAAFR</sequence>
<dbReference type="AlphaFoldDB" id="A0A6J6NP51"/>
<accession>A0A6J6NP51</accession>
<evidence type="ECO:0000313" key="5">
    <source>
        <dbReference type="EMBL" id="CAB4686465.1"/>
    </source>
</evidence>
<dbReference type="InterPro" id="IPR006311">
    <property type="entry name" value="TAT_signal"/>
</dbReference>
<dbReference type="SUPFAM" id="SSF54373">
    <property type="entry name" value="FAD-linked reductases, C-terminal domain"/>
    <property type="match status" value="1"/>
</dbReference>
<protein>
    <submittedName>
        <fullName evidence="5">Unannotated protein</fullName>
    </submittedName>
</protein>
<dbReference type="InterPro" id="IPR036188">
    <property type="entry name" value="FAD/NAD-bd_sf"/>
</dbReference>
<dbReference type="PANTHER" id="PTHR10742:SF386">
    <property type="entry name" value="LYSINE-SPECIFIC HISTONE DEMETHYLASE 1A"/>
    <property type="match status" value="1"/>
</dbReference>
<dbReference type="InterPro" id="IPR050281">
    <property type="entry name" value="Flavin_monoamine_oxidase"/>
</dbReference>
<dbReference type="Pfam" id="PF01593">
    <property type="entry name" value="Amino_oxidase"/>
    <property type="match status" value="2"/>
</dbReference>
<dbReference type="PANTHER" id="PTHR10742">
    <property type="entry name" value="FLAVIN MONOAMINE OXIDASE"/>
    <property type="match status" value="1"/>
</dbReference>
<evidence type="ECO:0000256" key="2">
    <source>
        <dbReference type="ARBA" id="ARBA00023002"/>
    </source>
</evidence>
<dbReference type="PROSITE" id="PS51318">
    <property type="entry name" value="TAT"/>
    <property type="match status" value="1"/>
</dbReference>
<feature type="region of interest" description="Disordered" evidence="3">
    <location>
        <begin position="199"/>
        <end position="218"/>
    </location>
</feature>
<evidence type="ECO:0000256" key="1">
    <source>
        <dbReference type="ARBA" id="ARBA00005995"/>
    </source>
</evidence>
<reference evidence="5" key="1">
    <citation type="submission" date="2020-05" db="EMBL/GenBank/DDBJ databases">
        <authorList>
            <person name="Chiriac C."/>
            <person name="Salcher M."/>
            <person name="Ghai R."/>
            <person name="Kavagutti S V."/>
        </authorList>
    </citation>
    <scope>NUCLEOTIDE SEQUENCE</scope>
</reference>
<evidence type="ECO:0000256" key="3">
    <source>
        <dbReference type="SAM" id="MobiDB-lite"/>
    </source>
</evidence>
<comment type="similarity">
    <text evidence="1">Belongs to the flavin monoamine oxidase family.</text>
</comment>
<dbReference type="EMBL" id="CAEZWW010000247">
    <property type="protein sequence ID" value="CAB4686465.1"/>
    <property type="molecule type" value="Genomic_DNA"/>
</dbReference>
<feature type="domain" description="Amine oxidase" evidence="4">
    <location>
        <begin position="38"/>
        <end position="112"/>
    </location>
</feature>
<dbReference type="InterPro" id="IPR019546">
    <property type="entry name" value="TAT_signal_bac_arc"/>
</dbReference>
<dbReference type="Gene3D" id="3.50.50.60">
    <property type="entry name" value="FAD/NAD(P)-binding domain"/>
    <property type="match status" value="2"/>
</dbReference>
<organism evidence="5">
    <name type="scientific">freshwater metagenome</name>
    <dbReference type="NCBI Taxonomy" id="449393"/>
    <lineage>
        <taxon>unclassified sequences</taxon>
        <taxon>metagenomes</taxon>
        <taxon>ecological metagenomes</taxon>
    </lineage>
</organism>
<dbReference type="NCBIfam" id="TIGR01409">
    <property type="entry name" value="TAT_signal_seq"/>
    <property type="match status" value="1"/>
</dbReference>
<name>A0A6J6NP51_9ZZZZ</name>
<keyword evidence="2" id="KW-0560">Oxidoreductase</keyword>
<proteinExistence type="inferred from homology"/>
<gene>
    <name evidence="5" type="ORF">UFOPK2310_01540</name>
</gene>
<evidence type="ECO:0000259" key="4">
    <source>
        <dbReference type="Pfam" id="PF01593"/>
    </source>
</evidence>
<feature type="compositionally biased region" description="Polar residues" evidence="3">
    <location>
        <begin position="208"/>
        <end position="218"/>
    </location>
</feature>